<name>A0A382ESV2_9ZZZZ</name>
<accession>A0A382ESV2</accession>
<sequence>VDRYYTLFLYGLTICERIALEIPQCLVVNAVEIGNRQIKDGCPTWTRTRNQVINSHL</sequence>
<protein>
    <submittedName>
        <fullName evidence="1">Uncharacterized protein</fullName>
    </submittedName>
</protein>
<organism evidence="1">
    <name type="scientific">marine metagenome</name>
    <dbReference type="NCBI Taxonomy" id="408172"/>
    <lineage>
        <taxon>unclassified sequences</taxon>
        <taxon>metagenomes</taxon>
        <taxon>ecological metagenomes</taxon>
    </lineage>
</organism>
<feature type="non-terminal residue" evidence="1">
    <location>
        <position position="1"/>
    </location>
</feature>
<feature type="non-terminal residue" evidence="1">
    <location>
        <position position="57"/>
    </location>
</feature>
<reference evidence="1" key="1">
    <citation type="submission" date="2018-05" db="EMBL/GenBank/DDBJ databases">
        <authorList>
            <person name="Lanie J.A."/>
            <person name="Ng W.-L."/>
            <person name="Kazmierczak K.M."/>
            <person name="Andrzejewski T.M."/>
            <person name="Davidsen T.M."/>
            <person name="Wayne K.J."/>
            <person name="Tettelin H."/>
            <person name="Glass J.I."/>
            <person name="Rusch D."/>
            <person name="Podicherti R."/>
            <person name="Tsui H.-C.T."/>
            <person name="Winkler M.E."/>
        </authorList>
    </citation>
    <scope>NUCLEOTIDE SEQUENCE</scope>
</reference>
<proteinExistence type="predicted"/>
<dbReference type="AlphaFoldDB" id="A0A382ESV2"/>
<dbReference type="EMBL" id="UINC01046136">
    <property type="protein sequence ID" value="SVB53768.1"/>
    <property type="molecule type" value="Genomic_DNA"/>
</dbReference>
<evidence type="ECO:0000313" key="1">
    <source>
        <dbReference type="EMBL" id="SVB53768.1"/>
    </source>
</evidence>
<gene>
    <name evidence="1" type="ORF">METZ01_LOCUS206622</name>
</gene>